<dbReference type="EMBL" id="BAABKN010000041">
    <property type="protein sequence ID" value="GAA4760236.1"/>
    <property type="molecule type" value="Genomic_DNA"/>
</dbReference>
<dbReference type="Proteomes" id="UP001499882">
    <property type="component" value="Unassembled WGS sequence"/>
</dbReference>
<sequence>MRIPAVLATAHVDVDADGHLHIDIDGKPFAADRPLTRNDLSSALDEVTTSLGTAVRVQVRESDGTTYTDIATPPQAESTVDISEPGAALPMPGLHGTGFTPGEEVALAFVVARRPADANGQTAVHLPPALAAAHRHGLVLLGMTSQIIVTVEQPT</sequence>
<comment type="caution">
    <text evidence="1">The sequence shown here is derived from an EMBL/GenBank/DDBJ whole genome shotgun (WGS) entry which is preliminary data.</text>
</comment>
<protein>
    <submittedName>
        <fullName evidence="1">Uncharacterized protein</fullName>
    </submittedName>
</protein>
<accession>A0ABP8ZNB6</accession>
<organism evidence="1 2">
    <name type="scientific">Nocardioides endophyticus</name>
    <dbReference type="NCBI Taxonomy" id="1353775"/>
    <lineage>
        <taxon>Bacteria</taxon>
        <taxon>Bacillati</taxon>
        <taxon>Actinomycetota</taxon>
        <taxon>Actinomycetes</taxon>
        <taxon>Propionibacteriales</taxon>
        <taxon>Nocardioidaceae</taxon>
        <taxon>Nocardioides</taxon>
    </lineage>
</organism>
<name>A0ABP8ZNB6_9ACTN</name>
<gene>
    <name evidence="1" type="ORF">GCM10023350_53120</name>
</gene>
<evidence type="ECO:0000313" key="2">
    <source>
        <dbReference type="Proteomes" id="UP001499882"/>
    </source>
</evidence>
<proteinExistence type="predicted"/>
<keyword evidence="2" id="KW-1185">Reference proteome</keyword>
<evidence type="ECO:0000313" key="1">
    <source>
        <dbReference type="EMBL" id="GAA4760236.1"/>
    </source>
</evidence>
<reference evidence="2" key="1">
    <citation type="journal article" date="2019" name="Int. J. Syst. Evol. Microbiol.">
        <title>The Global Catalogue of Microorganisms (GCM) 10K type strain sequencing project: providing services to taxonomists for standard genome sequencing and annotation.</title>
        <authorList>
            <consortium name="The Broad Institute Genomics Platform"/>
            <consortium name="The Broad Institute Genome Sequencing Center for Infectious Disease"/>
            <person name="Wu L."/>
            <person name="Ma J."/>
        </authorList>
    </citation>
    <scope>NUCLEOTIDE SEQUENCE [LARGE SCALE GENOMIC DNA]</scope>
    <source>
        <strain evidence="2">JCM 18532</strain>
    </source>
</reference>